<dbReference type="PANTHER" id="PTHR34374:SF1">
    <property type="entry name" value="LARGE RIBOSOMAL RNA SUBUNIT ACCUMULATION PROTEIN YCED HOMOLOG 1, CHLOROPLASTIC"/>
    <property type="match status" value="1"/>
</dbReference>
<protein>
    <submittedName>
        <fullName evidence="1">Putative ACR, COG1399</fullName>
    </submittedName>
</protein>
<dbReference type="Pfam" id="PF02620">
    <property type="entry name" value="YceD"/>
    <property type="match status" value="1"/>
</dbReference>
<organism evidence="1 2">
    <name type="scientific">Peptacetobacter hiranonis (strain DSM 13275 / JCM 10541 / KCTC 15199 / TO-931)</name>
    <name type="common">Clostridium hiranonis</name>
    <dbReference type="NCBI Taxonomy" id="500633"/>
    <lineage>
        <taxon>Bacteria</taxon>
        <taxon>Bacillati</taxon>
        <taxon>Bacillota</taxon>
        <taxon>Clostridia</taxon>
        <taxon>Peptostreptococcales</taxon>
        <taxon>Peptostreptococcaceae</taxon>
        <taxon>Peptacetobacter</taxon>
    </lineage>
</organism>
<reference evidence="1 2" key="2">
    <citation type="submission" date="2008-10" db="EMBL/GenBank/DDBJ databases">
        <title>Draft genome sequence of Clostridium hiranonis (DSM 13275).</title>
        <authorList>
            <person name="Sudarsanam P."/>
            <person name="Ley R."/>
            <person name="Guruge J."/>
            <person name="Turnbaugh P.J."/>
            <person name="Mahowald M."/>
            <person name="Liep D."/>
            <person name="Gordon J."/>
        </authorList>
    </citation>
    <scope>NUCLEOTIDE SEQUENCE [LARGE SCALE GENOMIC DNA]</scope>
    <source>
        <strain evidence="1 2">DSM 13275</strain>
    </source>
</reference>
<evidence type="ECO:0000313" key="1">
    <source>
        <dbReference type="EMBL" id="EEA85198.1"/>
    </source>
</evidence>
<dbReference type="PANTHER" id="PTHR34374">
    <property type="entry name" value="LARGE RIBOSOMAL RNA SUBUNIT ACCUMULATION PROTEIN YCED HOMOLOG 1, CHLOROPLASTIC"/>
    <property type="match status" value="1"/>
</dbReference>
<evidence type="ECO:0000313" key="2">
    <source>
        <dbReference type="Proteomes" id="UP000003178"/>
    </source>
</evidence>
<dbReference type="EMBL" id="ABWP01000048">
    <property type="protein sequence ID" value="EEA85198.1"/>
    <property type="molecule type" value="Genomic_DNA"/>
</dbReference>
<proteinExistence type="predicted"/>
<dbReference type="HOGENOM" id="CLU_100236_1_1_9"/>
<dbReference type="Proteomes" id="UP000003178">
    <property type="component" value="Unassembled WGS sequence"/>
</dbReference>
<comment type="caution">
    <text evidence="1">The sequence shown here is derived from an EMBL/GenBank/DDBJ whole genome shotgun (WGS) entry which is preliminary data.</text>
</comment>
<dbReference type="OrthoDB" id="9790372at2"/>
<dbReference type="STRING" id="500633.CLOHIR_01132"/>
<keyword evidence="2" id="KW-1185">Reference proteome</keyword>
<reference evidence="1 2" key="1">
    <citation type="submission" date="2008-09" db="EMBL/GenBank/DDBJ databases">
        <authorList>
            <person name="Fulton L."/>
            <person name="Clifton S."/>
            <person name="Fulton B."/>
            <person name="Xu J."/>
            <person name="Minx P."/>
            <person name="Pepin K.H."/>
            <person name="Johnson M."/>
            <person name="Thiruvilangam P."/>
            <person name="Bhonagiri V."/>
            <person name="Nash W.E."/>
            <person name="Mardis E.R."/>
            <person name="Wilson R.K."/>
        </authorList>
    </citation>
    <scope>NUCLEOTIDE SEQUENCE [LARGE SCALE GENOMIC DNA]</scope>
    <source>
        <strain evidence="1 2">DSM 13275</strain>
    </source>
</reference>
<dbReference type="eggNOG" id="COG1399">
    <property type="taxonomic scope" value="Bacteria"/>
</dbReference>
<accession>B6FZ28</accession>
<gene>
    <name evidence="1" type="ORF">CLOHIR_01132</name>
</gene>
<dbReference type="InterPro" id="IPR003772">
    <property type="entry name" value="YceD"/>
</dbReference>
<sequence>MIINVDKLRGKEIDKINLNFCEEIDTISYCDEKYKLASPIEVTGKITRNGKELYINSDVKMTVVDRCSRCLEEVEIPLDFNIQGFIVQENNYTEDEYEEFDAFIVEDYENVDLLEIIAQNLEFNMPHKVLCGEDCKGLCPGCGANLNKEDCRCSEKINDEDNIDPRFAKLKELLKNE</sequence>
<name>B6FZ28_PEPHT</name>
<dbReference type="AlphaFoldDB" id="B6FZ28"/>
<dbReference type="RefSeq" id="WP_006440050.1">
    <property type="nucleotide sequence ID" value="NZ_DS995356.1"/>
</dbReference>